<keyword evidence="2" id="KW-0597">Phosphoprotein</keyword>
<comment type="caution">
    <text evidence="8">The sequence shown here is derived from an EMBL/GenBank/DDBJ whole genome shotgun (WGS) entry which is preliminary data.</text>
</comment>
<evidence type="ECO:0000256" key="4">
    <source>
        <dbReference type="ARBA" id="ARBA00022643"/>
    </source>
</evidence>
<sequence>MANKQNAAPQESVVKTMVVPVIVLVVICVVCSAILAVLNDMTAPIIEENTRLETLNSYIEVLPEGTQADSLTQVEAEALQTDGVEGAAYTADGAVAVKSAAGGYSGKTVTVYVAFDSTGTITNIKVDASTQTAGIGTKTGEESFYSGFVGWDGSQQVSAGSPVDAIAGATVSSKAVFTAVNQAIDCYNNELKGVA</sequence>
<keyword evidence="6" id="KW-0812">Transmembrane</keyword>
<feature type="domain" description="FMN-binding" evidence="7">
    <location>
        <begin position="103"/>
        <end position="187"/>
    </location>
</feature>
<feature type="transmembrane region" description="Helical" evidence="6">
    <location>
        <begin position="17"/>
        <end position="38"/>
    </location>
</feature>
<evidence type="ECO:0000259" key="7">
    <source>
        <dbReference type="SMART" id="SM00900"/>
    </source>
</evidence>
<proteinExistence type="predicted"/>
<organism evidence="8 9">
    <name type="scientific">Gemmiger gallinarum</name>
    <dbReference type="NCBI Taxonomy" id="2779354"/>
    <lineage>
        <taxon>Bacteria</taxon>
        <taxon>Bacillati</taxon>
        <taxon>Bacillota</taxon>
        <taxon>Clostridia</taxon>
        <taxon>Eubacteriales</taxon>
        <taxon>Gemmiger</taxon>
    </lineage>
</organism>
<dbReference type="PANTHER" id="PTHR36118">
    <property type="entry name" value="ION-TRANSLOCATING OXIDOREDUCTASE COMPLEX SUBUNIT G"/>
    <property type="match status" value="1"/>
</dbReference>
<keyword evidence="4" id="KW-0288">FMN</keyword>
<name>A0ABR9R1W5_9FIRM</name>
<keyword evidence="3" id="KW-0285">Flavoprotein</keyword>
<reference evidence="8 9" key="1">
    <citation type="submission" date="2020-10" db="EMBL/GenBank/DDBJ databases">
        <title>ChiBAC.</title>
        <authorList>
            <person name="Zenner C."/>
            <person name="Hitch T.C.A."/>
            <person name="Clavel T."/>
        </authorList>
    </citation>
    <scope>NUCLEOTIDE SEQUENCE [LARGE SCALE GENOMIC DNA]</scope>
    <source>
        <strain evidence="8 9">DSM 109015</strain>
    </source>
</reference>
<keyword evidence="1" id="KW-0813">Transport</keyword>
<keyword evidence="6" id="KW-0472">Membrane</keyword>
<evidence type="ECO:0000256" key="2">
    <source>
        <dbReference type="ARBA" id="ARBA00022553"/>
    </source>
</evidence>
<keyword evidence="9" id="KW-1185">Reference proteome</keyword>
<protein>
    <submittedName>
        <fullName evidence="8">FMN-binding protein</fullName>
    </submittedName>
</protein>
<dbReference type="SMART" id="SM00900">
    <property type="entry name" value="FMN_bind"/>
    <property type="match status" value="1"/>
</dbReference>
<dbReference type="Pfam" id="PF04205">
    <property type="entry name" value="FMN_bind"/>
    <property type="match status" value="1"/>
</dbReference>
<evidence type="ECO:0000256" key="3">
    <source>
        <dbReference type="ARBA" id="ARBA00022630"/>
    </source>
</evidence>
<gene>
    <name evidence="8" type="ORF">INF35_04955</name>
</gene>
<accession>A0ABR9R1W5</accession>
<dbReference type="RefSeq" id="WP_193500382.1">
    <property type="nucleotide sequence ID" value="NZ_JADCKC010000001.1"/>
</dbReference>
<dbReference type="Proteomes" id="UP000768567">
    <property type="component" value="Unassembled WGS sequence"/>
</dbReference>
<dbReference type="InterPro" id="IPR010209">
    <property type="entry name" value="Ion_transpt_RnfG/RsxG"/>
</dbReference>
<keyword evidence="6" id="KW-1133">Transmembrane helix</keyword>
<evidence type="ECO:0000313" key="9">
    <source>
        <dbReference type="Proteomes" id="UP000768567"/>
    </source>
</evidence>
<evidence type="ECO:0000256" key="6">
    <source>
        <dbReference type="SAM" id="Phobius"/>
    </source>
</evidence>
<dbReference type="PANTHER" id="PTHR36118:SF1">
    <property type="entry name" value="ION-TRANSLOCATING OXIDOREDUCTASE COMPLEX SUBUNIT G"/>
    <property type="match status" value="1"/>
</dbReference>
<evidence type="ECO:0000256" key="1">
    <source>
        <dbReference type="ARBA" id="ARBA00022448"/>
    </source>
</evidence>
<evidence type="ECO:0000256" key="5">
    <source>
        <dbReference type="ARBA" id="ARBA00022982"/>
    </source>
</evidence>
<dbReference type="InterPro" id="IPR007329">
    <property type="entry name" value="FMN-bd"/>
</dbReference>
<keyword evidence="5" id="KW-0249">Electron transport</keyword>
<dbReference type="EMBL" id="JADCKC010000001">
    <property type="protein sequence ID" value="MBE5037130.1"/>
    <property type="molecule type" value="Genomic_DNA"/>
</dbReference>
<evidence type="ECO:0000313" key="8">
    <source>
        <dbReference type="EMBL" id="MBE5037130.1"/>
    </source>
</evidence>